<proteinExistence type="predicted"/>
<accession>A0A344LD04</accession>
<organism evidence="3 4">
    <name type="scientific">Amycolatopsis albispora</name>
    <dbReference type="NCBI Taxonomy" id="1804986"/>
    <lineage>
        <taxon>Bacteria</taxon>
        <taxon>Bacillati</taxon>
        <taxon>Actinomycetota</taxon>
        <taxon>Actinomycetes</taxon>
        <taxon>Pseudonocardiales</taxon>
        <taxon>Pseudonocardiaceae</taxon>
        <taxon>Amycolatopsis</taxon>
    </lineage>
</organism>
<dbReference type="CDD" id="cd05829">
    <property type="entry name" value="Sortase_F"/>
    <property type="match status" value="1"/>
</dbReference>
<dbReference type="InterPro" id="IPR005754">
    <property type="entry name" value="Sortase"/>
</dbReference>
<evidence type="ECO:0000313" key="4">
    <source>
        <dbReference type="Proteomes" id="UP000250434"/>
    </source>
</evidence>
<reference evidence="3 4" key="1">
    <citation type="submission" date="2016-04" db="EMBL/GenBank/DDBJ databases">
        <title>Complete genome sequence and analysis of deep-sea sediment isolate, Amycolatopsis sp. WP1.</title>
        <authorList>
            <person name="Wang H."/>
            <person name="Chen S."/>
            <person name="Wu Q."/>
        </authorList>
    </citation>
    <scope>NUCLEOTIDE SEQUENCE [LARGE SCALE GENOMIC DNA]</scope>
    <source>
        <strain evidence="3 4">WP1</strain>
    </source>
</reference>
<keyword evidence="2" id="KW-1133">Transmembrane helix</keyword>
<name>A0A344LD04_9PSEU</name>
<dbReference type="SUPFAM" id="SSF63817">
    <property type="entry name" value="Sortase"/>
    <property type="match status" value="1"/>
</dbReference>
<protein>
    <submittedName>
        <fullName evidence="3">Class F sortase</fullName>
    </submittedName>
</protein>
<dbReference type="InterPro" id="IPR042001">
    <property type="entry name" value="Sortase_F"/>
</dbReference>
<dbReference type="InterPro" id="IPR023365">
    <property type="entry name" value="Sortase_dom-sf"/>
</dbReference>
<gene>
    <name evidence="3" type="ORF">A4R43_28455</name>
</gene>
<keyword evidence="1" id="KW-0378">Hydrolase</keyword>
<sequence length="239" mass="25339">MEARWKVAGACGSALVVVIAVGVILFVLPTPEQHPAPFSAAAPVAETPLPVTSSSTLAAAPAPPSVPEVSTERLDVKVLPPGKPASLEIPELGVHTGQIIDLGLRPDGSLQVPQDARTAGWYTESPTPGEVGPSVIAGHVDYNHVPGVFSRLAELRVGSRVTVHRGDGISAVFTVYRVERHPKSAFPSEDVYGDTAQPELRLITCGGAFDRDARQYADNVVAYGRFTEAFRLKPTTAFR</sequence>
<dbReference type="RefSeq" id="WP_113695158.1">
    <property type="nucleotide sequence ID" value="NZ_CP015163.1"/>
</dbReference>
<evidence type="ECO:0000256" key="1">
    <source>
        <dbReference type="ARBA" id="ARBA00022801"/>
    </source>
</evidence>
<dbReference type="Gene3D" id="2.40.260.10">
    <property type="entry name" value="Sortase"/>
    <property type="match status" value="1"/>
</dbReference>
<evidence type="ECO:0000256" key="2">
    <source>
        <dbReference type="SAM" id="Phobius"/>
    </source>
</evidence>
<dbReference type="Pfam" id="PF04203">
    <property type="entry name" value="Sortase"/>
    <property type="match status" value="1"/>
</dbReference>
<evidence type="ECO:0000313" key="3">
    <source>
        <dbReference type="EMBL" id="AXB45928.1"/>
    </source>
</evidence>
<feature type="transmembrane region" description="Helical" evidence="2">
    <location>
        <begin position="7"/>
        <end position="28"/>
    </location>
</feature>
<dbReference type="GO" id="GO:0016787">
    <property type="term" value="F:hydrolase activity"/>
    <property type="evidence" value="ECO:0007669"/>
    <property type="project" value="UniProtKB-KW"/>
</dbReference>
<keyword evidence="2" id="KW-0472">Membrane</keyword>
<dbReference type="EMBL" id="CP015163">
    <property type="protein sequence ID" value="AXB45928.1"/>
    <property type="molecule type" value="Genomic_DNA"/>
</dbReference>
<dbReference type="NCBIfam" id="NF033748">
    <property type="entry name" value="class_F_sortase"/>
    <property type="match status" value="1"/>
</dbReference>
<dbReference type="KEGG" id="aab:A4R43_28455"/>
<dbReference type="AlphaFoldDB" id="A0A344LD04"/>
<dbReference type="Proteomes" id="UP000250434">
    <property type="component" value="Chromosome"/>
</dbReference>
<dbReference type="OrthoDB" id="525039at2"/>
<keyword evidence="2" id="KW-0812">Transmembrane</keyword>
<keyword evidence="4" id="KW-1185">Reference proteome</keyword>